<evidence type="ECO:0000256" key="5">
    <source>
        <dbReference type="ARBA" id="ARBA00023157"/>
    </source>
</evidence>
<dbReference type="GO" id="GO:0004222">
    <property type="term" value="F:metalloendopeptidase activity"/>
    <property type="evidence" value="ECO:0007669"/>
    <property type="project" value="TreeGrafter"/>
</dbReference>
<evidence type="ECO:0000256" key="1">
    <source>
        <dbReference type="ARBA" id="ARBA00004613"/>
    </source>
</evidence>
<keyword evidence="5" id="KW-1015">Disulfide bond</keyword>
<organism evidence="6 7">
    <name type="scientific">Microtus ochrogaster</name>
    <name type="common">Prairie vole</name>
    <dbReference type="NCBI Taxonomy" id="79684"/>
    <lineage>
        <taxon>Eukaryota</taxon>
        <taxon>Metazoa</taxon>
        <taxon>Chordata</taxon>
        <taxon>Craniata</taxon>
        <taxon>Vertebrata</taxon>
        <taxon>Euteleostomi</taxon>
        <taxon>Mammalia</taxon>
        <taxon>Eutheria</taxon>
        <taxon>Euarchontoglires</taxon>
        <taxon>Glires</taxon>
        <taxon>Rodentia</taxon>
        <taxon>Myomorpha</taxon>
        <taxon>Muroidea</taxon>
        <taxon>Cricetidae</taxon>
        <taxon>Arvicolinae</taxon>
        <taxon>Microtus</taxon>
    </lineage>
</organism>
<dbReference type="PROSITE" id="PS50092">
    <property type="entry name" value="TSP1"/>
    <property type="match status" value="2"/>
</dbReference>
<dbReference type="GO" id="GO:0006508">
    <property type="term" value="P:proteolysis"/>
    <property type="evidence" value="ECO:0007669"/>
    <property type="project" value="TreeGrafter"/>
</dbReference>
<dbReference type="PANTHER" id="PTHR13723:SF140">
    <property type="entry name" value="A DISINTEGRIN AND METALLOPROTEINASE WITH THROMBOSPONDIN MOTIFS 16"/>
    <property type="match status" value="1"/>
</dbReference>
<keyword evidence="2" id="KW-0964">Secreted</keyword>
<dbReference type="AlphaFoldDB" id="A0A8J6KU73"/>
<dbReference type="SMART" id="SM00209">
    <property type="entry name" value="TSP1"/>
    <property type="match status" value="2"/>
</dbReference>
<dbReference type="InterPro" id="IPR036383">
    <property type="entry name" value="TSP1_rpt_sf"/>
</dbReference>
<evidence type="ECO:0000256" key="3">
    <source>
        <dbReference type="ARBA" id="ARBA00022729"/>
    </source>
</evidence>
<dbReference type="PANTHER" id="PTHR13723">
    <property type="entry name" value="ADAMTS A DISINTEGRIN AND METALLOPROTEASE WITH THROMBOSPONDIN MOTIFS PROTEASE"/>
    <property type="match status" value="1"/>
</dbReference>
<sequence length="186" mass="20941">MRRAHYRDEPISASLCPQPAPSSHQACNSQGCPPAWSTGPWAECSRTCGKGWRKRTVACKSTNPSARAQLLHDAACTSEPKPRTHEVCLLKRCHKHKKLQWLVSAWSQCSVTCERGTQQRVLRCAEKYVSGKYRELVSKKCLHLPKPDLELERACALFPCPKNLPYSAAGPQRGSWFASPWSQVRR</sequence>
<evidence type="ECO:0000313" key="6">
    <source>
        <dbReference type="EMBL" id="KAH0511748.1"/>
    </source>
</evidence>
<dbReference type="Pfam" id="PF19030">
    <property type="entry name" value="TSP1_ADAMTS"/>
    <property type="match status" value="2"/>
</dbReference>
<proteinExistence type="predicted"/>
<dbReference type="EMBL" id="JAATJU010022188">
    <property type="protein sequence ID" value="KAH0511748.1"/>
    <property type="molecule type" value="Genomic_DNA"/>
</dbReference>
<dbReference type="GO" id="GO:0030198">
    <property type="term" value="P:extracellular matrix organization"/>
    <property type="evidence" value="ECO:0007669"/>
    <property type="project" value="TreeGrafter"/>
</dbReference>
<dbReference type="Gene3D" id="2.20.100.10">
    <property type="entry name" value="Thrombospondin type-1 (TSP1) repeat"/>
    <property type="match status" value="2"/>
</dbReference>
<evidence type="ECO:0000256" key="4">
    <source>
        <dbReference type="ARBA" id="ARBA00022737"/>
    </source>
</evidence>
<dbReference type="Proteomes" id="UP000710432">
    <property type="component" value="Unassembled WGS sequence"/>
</dbReference>
<name>A0A8J6KU73_MICOH</name>
<dbReference type="InterPro" id="IPR050439">
    <property type="entry name" value="ADAMTS_ADAMTS-like"/>
</dbReference>
<keyword evidence="3" id="KW-0732">Signal</keyword>
<dbReference type="SUPFAM" id="SSF82895">
    <property type="entry name" value="TSP-1 type 1 repeat"/>
    <property type="match status" value="2"/>
</dbReference>
<dbReference type="FunFam" id="2.20.100.10:FF:000009">
    <property type="entry name" value="ADAMTS-like protein 3 isoform A"/>
    <property type="match status" value="1"/>
</dbReference>
<comment type="subcellular location">
    <subcellularLocation>
        <location evidence="1">Secreted</location>
    </subcellularLocation>
</comment>
<evidence type="ECO:0000256" key="2">
    <source>
        <dbReference type="ARBA" id="ARBA00022525"/>
    </source>
</evidence>
<accession>A0A8J6KU73</accession>
<protein>
    <submittedName>
        <fullName evidence="6">A disintegrin and metalloproteinase with thrombospondin motifs 16</fullName>
    </submittedName>
</protein>
<dbReference type="GO" id="GO:0031012">
    <property type="term" value="C:extracellular matrix"/>
    <property type="evidence" value="ECO:0007669"/>
    <property type="project" value="TreeGrafter"/>
</dbReference>
<dbReference type="GO" id="GO:0005576">
    <property type="term" value="C:extracellular region"/>
    <property type="evidence" value="ECO:0007669"/>
    <property type="project" value="UniProtKB-SubCell"/>
</dbReference>
<reference evidence="6" key="1">
    <citation type="submission" date="2020-03" db="EMBL/GenBank/DDBJ databases">
        <title>Studies in the Genomics of Life Span.</title>
        <authorList>
            <person name="Glass D."/>
        </authorList>
    </citation>
    <scope>NUCLEOTIDE SEQUENCE</scope>
    <source>
        <strain evidence="6">LTLLF</strain>
        <tissue evidence="6">Muscle</tissue>
    </source>
</reference>
<gene>
    <name evidence="6" type="ORF">LTLLF_150440</name>
</gene>
<comment type="caution">
    <text evidence="6">The sequence shown here is derived from an EMBL/GenBank/DDBJ whole genome shotgun (WGS) entry which is preliminary data.</text>
</comment>
<keyword evidence="4" id="KW-0677">Repeat</keyword>
<evidence type="ECO:0000313" key="7">
    <source>
        <dbReference type="Proteomes" id="UP000710432"/>
    </source>
</evidence>
<dbReference type="InterPro" id="IPR000884">
    <property type="entry name" value="TSP1_rpt"/>
</dbReference>